<evidence type="ECO:0000256" key="1">
    <source>
        <dbReference type="SAM" id="MobiDB-lite"/>
    </source>
</evidence>
<gene>
    <name evidence="2" type="ORF">QFZ49_000083</name>
</gene>
<proteinExistence type="predicted"/>
<organism evidence="2 3">
    <name type="scientific">Streptomyces turgidiscabies</name>
    <dbReference type="NCBI Taxonomy" id="85558"/>
    <lineage>
        <taxon>Bacteria</taxon>
        <taxon>Bacillati</taxon>
        <taxon>Actinomycetota</taxon>
        <taxon>Actinomycetes</taxon>
        <taxon>Kitasatosporales</taxon>
        <taxon>Streptomycetaceae</taxon>
        <taxon>Streptomyces</taxon>
    </lineage>
</organism>
<sequence length="911" mass="95796">MWRKLAPLMVGSLRRLLPPYQRPFWEDPVSAPTRKRRRLTICAITASAALVAIPASAAPGGGGSPFGPRVLGQLAAEREQSVGTFAPSLKGEDGDGDDGNEADEIAEGADQYAEARTSPGVVAPGAYGAAWQSLNNLPSSKGSWRNVTDLPYNSDDPRYRDIDSNSSGGSGNVTGRMAAMAADDDGYVYAGSAGGGVWRSRSGGGHWRAISDRLPAQSTGALALDKAGRLWLGTGEATTNADAYLGSGVYVLTHPHHGTFSSRARVGGDELESTTVRQLRFGGDKVWAATSKGVWSHSTKTLKGAWKLEFAPNPGFLPGGSEAADPNAPYKNIANDIAIDPKNPNKVVLAVGWRSGDDYNGFYTKGAGGTWTRITSGLGDLPADADGVGSVTFARSADGSRYYAIDESPEQLNTNPDSGLEGFYVSKSGSPTGPWTKIADYKGLAASGSALTSSGFMPGVQAWYNQFLTVDPSDPQHVYAGLEEVYESKDGGGTWSTVGPYWNFGFSCWGIDPAKQTGDCDQTTHSDQHGAAIGRYHGRSFVYVGNDGGVYKRPLNGRQNASGHATDWTSLNDGTIDTLQYYSVGIGKDLDHGGVLVTGGLQDNGQSVLRGDDRVMGSNFGGDGGDTLTDPANGCNTAEEYVFLSIQVTQNCAVNDGSWIDDASKATSFNVAPPDNATSEARFIAPLAADAKNPSTWIAGGRHVWVQTHGYAIRKGDEWTSVYDLGAGHTATAVAASGGKVYAAWCGPCNNQGFARGISVGNADGTGWHDITLPVDGTVPNRYLSGFAVDPKNADHVFLTVNGFSRQWTEGPGAGVGHVFESRDGGTTWKDISRNFPDVPADSAVITPNGGLAVGTDLGVVYRAPGRTMWQRVGDLPAVAVLQLKLGPDGTTLYAATHGRGIYSIRVRDCG</sequence>
<keyword evidence="3" id="KW-1185">Reference proteome</keyword>
<feature type="compositionally biased region" description="Acidic residues" evidence="1">
    <location>
        <begin position="94"/>
        <end position="103"/>
    </location>
</feature>
<dbReference type="SUPFAM" id="SSF50939">
    <property type="entry name" value="Sialidases"/>
    <property type="match status" value="2"/>
</dbReference>
<evidence type="ECO:0000313" key="2">
    <source>
        <dbReference type="EMBL" id="MDQ0930176.1"/>
    </source>
</evidence>
<comment type="caution">
    <text evidence="2">The sequence shown here is derived from an EMBL/GenBank/DDBJ whole genome shotgun (WGS) entry which is preliminary data.</text>
</comment>
<feature type="region of interest" description="Disordered" evidence="1">
    <location>
        <begin position="83"/>
        <end position="103"/>
    </location>
</feature>
<evidence type="ECO:0008006" key="4">
    <source>
        <dbReference type="Google" id="ProtNLM"/>
    </source>
</evidence>
<accession>A0ABU0RDW8</accession>
<dbReference type="EMBL" id="JAUSZS010000002">
    <property type="protein sequence ID" value="MDQ0930176.1"/>
    <property type="molecule type" value="Genomic_DNA"/>
</dbReference>
<evidence type="ECO:0000313" key="3">
    <source>
        <dbReference type="Proteomes" id="UP001223072"/>
    </source>
</evidence>
<protein>
    <recommendedName>
        <fullName evidence="4">Glycosyl hydrolase</fullName>
    </recommendedName>
</protein>
<dbReference type="Proteomes" id="UP001223072">
    <property type="component" value="Unassembled WGS sequence"/>
</dbReference>
<dbReference type="InterPro" id="IPR036278">
    <property type="entry name" value="Sialidase_sf"/>
</dbReference>
<reference evidence="2 3" key="1">
    <citation type="submission" date="2023-07" db="EMBL/GenBank/DDBJ databases">
        <title>Comparative genomics of wheat-associated soil bacteria to identify genetic determinants of phenazine resistance.</title>
        <authorList>
            <person name="Mouncey N."/>
        </authorList>
    </citation>
    <scope>NUCLEOTIDE SEQUENCE [LARGE SCALE GENOMIC DNA]</scope>
    <source>
        <strain evidence="2 3">W2I16</strain>
    </source>
</reference>
<dbReference type="Gene3D" id="2.130.10.10">
    <property type="entry name" value="YVTN repeat-like/Quinoprotein amine dehydrogenase"/>
    <property type="match status" value="3"/>
</dbReference>
<name>A0ABU0RDW8_9ACTN</name>
<dbReference type="InterPro" id="IPR015943">
    <property type="entry name" value="WD40/YVTN_repeat-like_dom_sf"/>
</dbReference>